<evidence type="ECO:0000256" key="10">
    <source>
        <dbReference type="RuleBase" id="RU003826"/>
    </source>
</evidence>
<dbReference type="InterPro" id="IPR034291">
    <property type="entry name" value="TMP_synthase"/>
</dbReference>
<comment type="catalytic activity">
    <reaction evidence="7 9 10">
        <text>2-(2-carboxy-4-methylthiazol-5-yl)ethyl phosphate + 4-amino-2-methyl-5-(diphosphooxymethyl)pyrimidine + 2 H(+) = thiamine phosphate + CO2 + diphosphate</text>
        <dbReference type="Rhea" id="RHEA:47848"/>
        <dbReference type="ChEBI" id="CHEBI:15378"/>
        <dbReference type="ChEBI" id="CHEBI:16526"/>
        <dbReference type="ChEBI" id="CHEBI:33019"/>
        <dbReference type="ChEBI" id="CHEBI:37575"/>
        <dbReference type="ChEBI" id="CHEBI:57841"/>
        <dbReference type="ChEBI" id="CHEBI:62890"/>
        <dbReference type="EC" id="2.5.1.3"/>
    </reaction>
</comment>
<gene>
    <name evidence="9 13" type="primary">thiE</name>
    <name evidence="13" type="ORF">F3W81_01635</name>
</gene>
<dbReference type="PANTHER" id="PTHR20857">
    <property type="entry name" value="THIAMINE-PHOSPHATE PYROPHOSPHORYLASE"/>
    <property type="match status" value="1"/>
</dbReference>
<evidence type="ECO:0000256" key="1">
    <source>
        <dbReference type="ARBA" id="ARBA00005165"/>
    </source>
</evidence>
<dbReference type="SUPFAM" id="SSF51391">
    <property type="entry name" value="Thiamin phosphate synthase"/>
    <property type="match status" value="1"/>
</dbReference>
<dbReference type="KEGG" id="pshq:F3W81_01635"/>
<dbReference type="UniPathway" id="UPA00060">
    <property type="reaction ID" value="UER00141"/>
</dbReference>
<evidence type="ECO:0000256" key="4">
    <source>
        <dbReference type="ARBA" id="ARBA00022842"/>
    </source>
</evidence>
<evidence type="ECO:0000313" key="13">
    <source>
        <dbReference type="EMBL" id="QOL79642.1"/>
    </source>
</evidence>
<dbReference type="CDD" id="cd00564">
    <property type="entry name" value="TMP_TenI"/>
    <property type="match status" value="1"/>
</dbReference>
<feature type="binding site" evidence="9">
    <location>
        <position position="70"/>
    </location>
    <ligand>
        <name>4-amino-2-methyl-5-(diphosphooxymethyl)pyrimidine</name>
        <dbReference type="ChEBI" id="CHEBI:57841"/>
    </ligand>
</feature>
<dbReference type="InterPro" id="IPR013785">
    <property type="entry name" value="Aldolase_TIM"/>
</dbReference>
<evidence type="ECO:0000256" key="3">
    <source>
        <dbReference type="ARBA" id="ARBA00022723"/>
    </source>
</evidence>
<dbReference type="GO" id="GO:0005737">
    <property type="term" value="C:cytoplasm"/>
    <property type="evidence" value="ECO:0007669"/>
    <property type="project" value="TreeGrafter"/>
</dbReference>
<comment type="catalytic activity">
    <reaction evidence="6 9 10">
        <text>4-methyl-5-(2-phosphooxyethyl)-thiazole + 4-amino-2-methyl-5-(diphosphooxymethyl)pyrimidine + H(+) = thiamine phosphate + diphosphate</text>
        <dbReference type="Rhea" id="RHEA:22328"/>
        <dbReference type="ChEBI" id="CHEBI:15378"/>
        <dbReference type="ChEBI" id="CHEBI:33019"/>
        <dbReference type="ChEBI" id="CHEBI:37575"/>
        <dbReference type="ChEBI" id="CHEBI:57841"/>
        <dbReference type="ChEBI" id="CHEBI:58296"/>
        <dbReference type="EC" id="2.5.1.3"/>
    </reaction>
</comment>
<dbReference type="Proteomes" id="UP000594118">
    <property type="component" value="Chromosome"/>
</dbReference>
<feature type="binding site" evidence="9">
    <location>
        <begin position="135"/>
        <end position="137"/>
    </location>
    <ligand>
        <name>2-[(2R,5Z)-2-carboxy-4-methylthiazol-5(2H)-ylidene]ethyl phosphate</name>
        <dbReference type="ChEBI" id="CHEBI:62899"/>
    </ligand>
</feature>
<keyword evidence="3 9" id="KW-0479">Metal-binding</keyword>
<comment type="cofactor">
    <cofactor evidence="9">
        <name>Mg(2+)</name>
        <dbReference type="ChEBI" id="CHEBI:18420"/>
    </cofactor>
    <text evidence="9">Binds 1 Mg(2+) ion per subunit.</text>
</comment>
<evidence type="ECO:0000256" key="8">
    <source>
        <dbReference type="ARBA" id="ARBA00047883"/>
    </source>
</evidence>
<evidence type="ECO:0000256" key="7">
    <source>
        <dbReference type="ARBA" id="ARBA00047851"/>
    </source>
</evidence>
<feature type="binding site" evidence="9">
    <location>
        <begin position="186"/>
        <end position="187"/>
    </location>
    <ligand>
        <name>2-[(2R,5Z)-2-carboxy-4-methylthiazol-5(2H)-ylidene]ethyl phosphate</name>
        <dbReference type="ChEBI" id="CHEBI:62899"/>
    </ligand>
</feature>
<dbReference type="InterPro" id="IPR036206">
    <property type="entry name" value="ThiamineP_synth_sf"/>
</dbReference>
<accession>A0A7L9WI77</accession>
<organism evidence="13 14">
    <name type="scientific">Pseudooceanicola spongiae</name>
    <dbReference type="NCBI Taxonomy" id="2613965"/>
    <lineage>
        <taxon>Bacteria</taxon>
        <taxon>Pseudomonadati</taxon>
        <taxon>Pseudomonadota</taxon>
        <taxon>Alphaproteobacteria</taxon>
        <taxon>Rhodobacterales</taxon>
        <taxon>Paracoccaceae</taxon>
        <taxon>Pseudooceanicola</taxon>
    </lineage>
</organism>
<dbReference type="InterPro" id="IPR022998">
    <property type="entry name" value="ThiamineP_synth_TenI"/>
</dbReference>
<dbReference type="PANTHER" id="PTHR20857:SF15">
    <property type="entry name" value="THIAMINE-PHOSPHATE SYNTHASE"/>
    <property type="match status" value="1"/>
</dbReference>
<comment type="similarity">
    <text evidence="9 10">Belongs to the thiamine-phosphate synthase family.</text>
</comment>
<protein>
    <recommendedName>
        <fullName evidence="9">Thiamine-phosphate synthase</fullName>
        <shortName evidence="9">TP synthase</shortName>
        <shortName evidence="9">TPS</shortName>
        <ecNumber evidence="9">2.5.1.3</ecNumber>
    </recommendedName>
    <alternativeName>
        <fullName evidence="9">Thiamine-phosphate pyrophosphorylase</fullName>
        <shortName evidence="9">TMP pyrophosphorylase</shortName>
        <shortName evidence="9">TMP-PPase</shortName>
    </alternativeName>
</protein>
<comment type="pathway">
    <text evidence="1 9 11">Cofactor biosynthesis; thiamine diphosphate biosynthesis; thiamine phosphate from 4-amino-2-methyl-5-diphosphomethylpyrimidine and 4-methyl-5-(2-phosphoethyl)-thiazole: step 1/1.</text>
</comment>
<evidence type="ECO:0000256" key="6">
    <source>
        <dbReference type="ARBA" id="ARBA00047334"/>
    </source>
</evidence>
<dbReference type="GO" id="GO:0004789">
    <property type="term" value="F:thiamine-phosphate diphosphorylase activity"/>
    <property type="evidence" value="ECO:0007669"/>
    <property type="project" value="UniProtKB-UniRule"/>
</dbReference>
<feature type="binding site" evidence="9">
    <location>
        <position position="138"/>
    </location>
    <ligand>
        <name>4-amino-2-methyl-5-(diphosphooxymethyl)pyrimidine</name>
        <dbReference type="ChEBI" id="CHEBI:57841"/>
    </ligand>
</feature>
<dbReference type="GO" id="GO:0009229">
    <property type="term" value="P:thiamine diphosphate biosynthetic process"/>
    <property type="evidence" value="ECO:0007669"/>
    <property type="project" value="UniProtKB-UniRule"/>
</dbReference>
<evidence type="ECO:0000256" key="5">
    <source>
        <dbReference type="ARBA" id="ARBA00022977"/>
    </source>
</evidence>
<feature type="domain" description="Thiamine phosphate synthase/TenI" evidence="12">
    <location>
        <begin position="8"/>
        <end position="189"/>
    </location>
</feature>
<dbReference type="EC" id="2.5.1.3" evidence="9"/>
<name>A0A7L9WI77_9RHOB</name>
<dbReference type="Gene3D" id="3.20.20.70">
    <property type="entry name" value="Aldolase class I"/>
    <property type="match status" value="1"/>
</dbReference>
<keyword evidence="2 9" id="KW-0808">Transferase</keyword>
<dbReference type="GO" id="GO:0009228">
    <property type="term" value="P:thiamine biosynthetic process"/>
    <property type="evidence" value="ECO:0007669"/>
    <property type="project" value="UniProtKB-KW"/>
</dbReference>
<feature type="binding site" evidence="9">
    <location>
        <position position="109"/>
    </location>
    <ligand>
        <name>4-amino-2-methyl-5-(diphosphooxymethyl)pyrimidine</name>
        <dbReference type="ChEBI" id="CHEBI:57841"/>
    </ligand>
</feature>
<comment type="catalytic activity">
    <reaction evidence="8 9 10">
        <text>2-[(2R,5Z)-2-carboxy-4-methylthiazol-5(2H)-ylidene]ethyl phosphate + 4-amino-2-methyl-5-(diphosphooxymethyl)pyrimidine + 2 H(+) = thiamine phosphate + CO2 + diphosphate</text>
        <dbReference type="Rhea" id="RHEA:47844"/>
        <dbReference type="ChEBI" id="CHEBI:15378"/>
        <dbReference type="ChEBI" id="CHEBI:16526"/>
        <dbReference type="ChEBI" id="CHEBI:33019"/>
        <dbReference type="ChEBI" id="CHEBI:37575"/>
        <dbReference type="ChEBI" id="CHEBI:57841"/>
        <dbReference type="ChEBI" id="CHEBI:62899"/>
        <dbReference type="EC" id="2.5.1.3"/>
    </reaction>
</comment>
<sequence length="212" mass="21562">MMGFDLSLYLILDPGLCRDRGMVETARLAVAGGATMVQLRDKTGGTARLVETGRALKAALAGTGAVLIINDDVEAALAIDADGVHVGQGDMDPGAVRRRIGPRRVLGLSVESADAAMAVDPVQVDYAGAGPVFATATKPDHKPPVGFVGLGEMVRACPVPVVAIGGLNAEHAAPVRKSGAHGMAVVSAICGQSDPRAAARRIVLAWQGALVG</sequence>
<evidence type="ECO:0000313" key="14">
    <source>
        <dbReference type="Proteomes" id="UP000594118"/>
    </source>
</evidence>
<evidence type="ECO:0000256" key="11">
    <source>
        <dbReference type="RuleBase" id="RU004253"/>
    </source>
</evidence>
<keyword evidence="4 9" id="KW-0460">Magnesium</keyword>
<dbReference type="AlphaFoldDB" id="A0A7L9WI77"/>
<feature type="binding site" evidence="9">
    <location>
        <position position="90"/>
    </location>
    <ligand>
        <name>Mg(2+)</name>
        <dbReference type="ChEBI" id="CHEBI:18420"/>
    </ligand>
</feature>
<dbReference type="HAMAP" id="MF_00097">
    <property type="entry name" value="TMP_synthase"/>
    <property type="match status" value="1"/>
</dbReference>
<feature type="binding site" evidence="9">
    <location>
        <position position="71"/>
    </location>
    <ligand>
        <name>Mg(2+)</name>
        <dbReference type="ChEBI" id="CHEBI:18420"/>
    </ligand>
</feature>
<dbReference type="GO" id="GO:0000287">
    <property type="term" value="F:magnesium ion binding"/>
    <property type="evidence" value="ECO:0007669"/>
    <property type="project" value="UniProtKB-UniRule"/>
</dbReference>
<feature type="binding site" evidence="9">
    <location>
        <begin position="38"/>
        <end position="42"/>
    </location>
    <ligand>
        <name>4-amino-2-methyl-5-(diphosphooxymethyl)pyrimidine</name>
        <dbReference type="ChEBI" id="CHEBI:57841"/>
    </ligand>
</feature>
<dbReference type="NCBIfam" id="TIGR00693">
    <property type="entry name" value="thiE"/>
    <property type="match status" value="1"/>
</dbReference>
<keyword evidence="5 9" id="KW-0784">Thiamine biosynthesis</keyword>
<evidence type="ECO:0000256" key="9">
    <source>
        <dbReference type="HAMAP-Rule" id="MF_00097"/>
    </source>
</evidence>
<dbReference type="RefSeq" id="WP_193081925.1">
    <property type="nucleotide sequence ID" value="NZ_CP045201.1"/>
</dbReference>
<feature type="binding site" evidence="9">
    <location>
        <position position="166"/>
    </location>
    <ligand>
        <name>2-[(2R,5Z)-2-carboxy-4-methylthiazol-5(2H)-ylidene]ethyl phosphate</name>
        <dbReference type="ChEBI" id="CHEBI:62899"/>
    </ligand>
</feature>
<proteinExistence type="inferred from homology"/>
<dbReference type="Pfam" id="PF02581">
    <property type="entry name" value="TMP-TENI"/>
    <property type="match status" value="1"/>
</dbReference>
<evidence type="ECO:0000256" key="2">
    <source>
        <dbReference type="ARBA" id="ARBA00022679"/>
    </source>
</evidence>
<reference evidence="13 14" key="1">
    <citation type="submission" date="2019-10" db="EMBL/GenBank/DDBJ databases">
        <title>Pseudopuniceibacterium sp. HQ09 islated from Antarctica.</title>
        <authorList>
            <person name="Liao L."/>
            <person name="Su S."/>
            <person name="Chen B."/>
            <person name="Yu Y."/>
        </authorList>
    </citation>
    <scope>NUCLEOTIDE SEQUENCE [LARGE SCALE GENOMIC DNA]</scope>
    <source>
        <strain evidence="13 14">HQ09</strain>
    </source>
</reference>
<keyword evidence="14" id="KW-1185">Reference proteome</keyword>
<dbReference type="EMBL" id="CP045201">
    <property type="protein sequence ID" value="QOL79642.1"/>
    <property type="molecule type" value="Genomic_DNA"/>
</dbReference>
<comment type="function">
    <text evidence="9">Condenses 4-methyl-5-(beta-hydroxyethyl)thiazole monophosphate (THZ-P) and 2-methyl-4-amino-5-hydroxymethyl pyrimidine pyrophosphate (HMP-PP) to form thiamine monophosphate (TMP).</text>
</comment>
<evidence type="ECO:0000259" key="12">
    <source>
        <dbReference type="Pfam" id="PF02581"/>
    </source>
</evidence>